<gene>
    <name evidence="10" type="ORF">CO173_00145</name>
</gene>
<dbReference type="InterPro" id="IPR029044">
    <property type="entry name" value="Nucleotide-diphossugar_trans"/>
</dbReference>
<keyword evidence="4" id="KW-0548">Nucleotidyltransferase</keyword>
<evidence type="ECO:0000256" key="3">
    <source>
        <dbReference type="ARBA" id="ARBA00022679"/>
    </source>
</evidence>
<dbReference type="InterPro" id="IPR025877">
    <property type="entry name" value="MobA-like_NTP_Trfase"/>
</dbReference>
<sequence length="248" mass="27253">MNTKIVILAAGMGTRMGADVPKALVEIAGQPMIEHLLGNISEAEIDHQPVIVVAPHMLEAFGEVCRDSRCEFAIQEKQLGTGHATMSAQNACHGAESVIVLYGDHPFISSEVLATLAKLHEESDSVISMLTTKVPNFKKQFEGFKSWGRIVRDSSGRIEKIVEAKDASEVELEIKELNPAIYMFEAEWLWEHLPELENKNAGGEYYLTDLIGIAIEEGENVVTTTAEPLEVIGINTPEELERAENLLG</sequence>
<evidence type="ECO:0000256" key="5">
    <source>
        <dbReference type="ARBA" id="ARBA00023315"/>
    </source>
</evidence>
<comment type="similarity">
    <text evidence="1">In the C-terminal section; belongs to the transferase hexapeptide repeat family.</text>
</comment>
<evidence type="ECO:0000256" key="4">
    <source>
        <dbReference type="ARBA" id="ARBA00022695"/>
    </source>
</evidence>
<evidence type="ECO:0000256" key="6">
    <source>
        <dbReference type="ARBA" id="ARBA00048247"/>
    </source>
</evidence>
<dbReference type="Proteomes" id="UP000231263">
    <property type="component" value="Unassembled WGS sequence"/>
</dbReference>
<reference evidence="11" key="1">
    <citation type="submission" date="2017-09" db="EMBL/GenBank/DDBJ databases">
        <title>Depth-based differentiation of microbial function through sediment-hosted aquifers and enrichment of novel symbionts in the deep terrestrial subsurface.</title>
        <authorList>
            <person name="Probst A.J."/>
            <person name="Ladd B."/>
            <person name="Jarett J.K."/>
            <person name="Geller-Mcgrath D.E."/>
            <person name="Sieber C.M.K."/>
            <person name="Emerson J.B."/>
            <person name="Anantharaman K."/>
            <person name="Thomas B.C."/>
            <person name="Malmstrom R."/>
            <person name="Stieglmeier M."/>
            <person name="Klingl A."/>
            <person name="Woyke T."/>
            <person name="Ryan C.M."/>
            <person name="Banfield J.F."/>
        </authorList>
    </citation>
    <scope>NUCLEOTIDE SEQUENCE [LARGE SCALE GENOMIC DNA]</scope>
</reference>
<organism evidence="10 11">
    <name type="scientific">Candidatus Uhrbacteria bacterium CG_4_9_14_3_um_filter_41_35</name>
    <dbReference type="NCBI Taxonomy" id="1975034"/>
    <lineage>
        <taxon>Bacteria</taxon>
        <taxon>Candidatus Uhriibacteriota</taxon>
    </lineage>
</organism>
<dbReference type="InterPro" id="IPR050065">
    <property type="entry name" value="GlmU-like"/>
</dbReference>
<evidence type="ECO:0000256" key="1">
    <source>
        <dbReference type="ARBA" id="ARBA00007707"/>
    </source>
</evidence>
<evidence type="ECO:0000256" key="2">
    <source>
        <dbReference type="ARBA" id="ARBA00007947"/>
    </source>
</evidence>
<dbReference type="Pfam" id="PF12804">
    <property type="entry name" value="NTP_transf_3"/>
    <property type="match status" value="1"/>
</dbReference>
<keyword evidence="3" id="KW-0808">Transferase</keyword>
<evidence type="ECO:0000259" key="9">
    <source>
        <dbReference type="Pfam" id="PF12804"/>
    </source>
</evidence>
<evidence type="ECO:0000256" key="8">
    <source>
        <dbReference type="ARBA" id="ARBA00049628"/>
    </source>
</evidence>
<dbReference type="SUPFAM" id="SSF53448">
    <property type="entry name" value="Nucleotide-diphospho-sugar transferases"/>
    <property type="match status" value="1"/>
</dbReference>
<dbReference type="CDD" id="cd02540">
    <property type="entry name" value="GT2_GlmU_N_bac"/>
    <property type="match status" value="1"/>
</dbReference>
<dbReference type="GO" id="GO:0003977">
    <property type="term" value="F:UDP-N-acetylglucosamine diphosphorylase activity"/>
    <property type="evidence" value="ECO:0007669"/>
    <property type="project" value="UniProtKB-EC"/>
</dbReference>
<comment type="caution">
    <text evidence="10">The sequence shown here is derived from an EMBL/GenBank/DDBJ whole genome shotgun (WGS) entry which is preliminary data.</text>
</comment>
<dbReference type="Gene3D" id="3.90.550.10">
    <property type="entry name" value="Spore Coat Polysaccharide Biosynthesis Protein SpsA, Chain A"/>
    <property type="match status" value="1"/>
</dbReference>
<dbReference type="GO" id="GO:0019134">
    <property type="term" value="F:glucosamine-1-phosphate N-acetyltransferase activity"/>
    <property type="evidence" value="ECO:0007669"/>
    <property type="project" value="UniProtKB-EC"/>
</dbReference>
<comment type="catalytic activity">
    <reaction evidence="6">
        <text>alpha-D-glucosamine 1-phosphate + acetyl-CoA = N-acetyl-alpha-D-glucosamine 1-phosphate + CoA + H(+)</text>
        <dbReference type="Rhea" id="RHEA:13725"/>
        <dbReference type="ChEBI" id="CHEBI:15378"/>
        <dbReference type="ChEBI" id="CHEBI:57287"/>
        <dbReference type="ChEBI" id="CHEBI:57288"/>
        <dbReference type="ChEBI" id="CHEBI:57776"/>
        <dbReference type="ChEBI" id="CHEBI:58516"/>
        <dbReference type="EC" id="2.3.1.157"/>
    </reaction>
</comment>
<evidence type="ECO:0000256" key="7">
    <source>
        <dbReference type="ARBA" id="ARBA00048493"/>
    </source>
</evidence>
<name>A0A2M7XHE5_9BACT</name>
<comment type="function">
    <text evidence="8">Catalyzes the last two sequential reactions in the de novo biosynthetic pathway for UDP-N-acetylglucosamine (UDP-GlcNAc). The C-terminal domain catalyzes the transfer of acetyl group from acetyl coenzyme A to glucosamine-1-phosphate (GlcN-1-P) to produce N-acetylglucosamine-1-phosphate (GlcNAc-1-P), which is converted into UDP-GlcNAc by the transfer of uridine 5-monophosphate (from uridine 5-triphosphate), a reaction catalyzed by the N-terminal domain.</text>
</comment>
<evidence type="ECO:0000313" key="11">
    <source>
        <dbReference type="Proteomes" id="UP000231263"/>
    </source>
</evidence>
<dbReference type="AlphaFoldDB" id="A0A2M7XHE5"/>
<keyword evidence="5" id="KW-0012">Acyltransferase</keyword>
<comment type="catalytic activity">
    <reaction evidence="7">
        <text>N-acetyl-alpha-D-glucosamine 1-phosphate + UTP + H(+) = UDP-N-acetyl-alpha-D-glucosamine + diphosphate</text>
        <dbReference type="Rhea" id="RHEA:13509"/>
        <dbReference type="ChEBI" id="CHEBI:15378"/>
        <dbReference type="ChEBI" id="CHEBI:33019"/>
        <dbReference type="ChEBI" id="CHEBI:46398"/>
        <dbReference type="ChEBI" id="CHEBI:57705"/>
        <dbReference type="ChEBI" id="CHEBI:57776"/>
        <dbReference type="EC" id="2.7.7.23"/>
    </reaction>
</comment>
<proteinExistence type="inferred from homology"/>
<accession>A0A2M7XHE5</accession>
<dbReference type="EMBL" id="PFWT01000001">
    <property type="protein sequence ID" value="PJA47136.1"/>
    <property type="molecule type" value="Genomic_DNA"/>
</dbReference>
<protein>
    <recommendedName>
        <fullName evidence="9">MobA-like NTP transferase domain-containing protein</fullName>
    </recommendedName>
</protein>
<feature type="domain" description="MobA-like NTP transferase" evidence="9">
    <location>
        <begin position="6"/>
        <end position="132"/>
    </location>
</feature>
<evidence type="ECO:0000313" key="10">
    <source>
        <dbReference type="EMBL" id="PJA47136.1"/>
    </source>
</evidence>
<comment type="similarity">
    <text evidence="2">In the N-terminal section; belongs to the N-acetylglucosamine-1-phosphate uridyltransferase family.</text>
</comment>
<dbReference type="PANTHER" id="PTHR43584">
    <property type="entry name" value="NUCLEOTIDYL TRANSFERASE"/>
    <property type="match status" value="1"/>
</dbReference>
<dbReference type="PANTHER" id="PTHR43584:SF3">
    <property type="entry name" value="BIFUNCTIONAL PROTEIN GLMU"/>
    <property type="match status" value="1"/>
</dbReference>